<dbReference type="CDD" id="cd01347">
    <property type="entry name" value="ligand_gated_channel"/>
    <property type="match status" value="1"/>
</dbReference>
<dbReference type="Pfam" id="PF00593">
    <property type="entry name" value="TonB_dep_Rec_b-barrel"/>
    <property type="match status" value="1"/>
</dbReference>
<dbReference type="InterPro" id="IPR039426">
    <property type="entry name" value="TonB-dep_rcpt-like"/>
</dbReference>
<feature type="domain" description="Secretin/TonB short N-terminal" evidence="16">
    <location>
        <begin position="58"/>
        <end position="110"/>
    </location>
</feature>
<dbReference type="EMBL" id="CP107246">
    <property type="protein sequence ID" value="WIM04775.1"/>
    <property type="molecule type" value="Genomic_DNA"/>
</dbReference>
<evidence type="ECO:0000256" key="4">
    <source>
        <dbReference type="ARBA" id="ARBA00022452"/>
    </source>
</evidence>
<keyword evidence="11 17" id="KW-0675">Receptor</keyword>
<evidence type="ECO:0000256" key="15">
    <source>
        <dbReference type="SAM" id="SignalP"/>
    </source>
</evidence>
<dbReference type="Proteomes" id="UP001234916">
    <property type="component" value="Chromosome"/>
</dbReference>
<name>A0AA49FJD2_9PROT</name>
<dbReference type="Gene3D" id="2.170.130.10">
    <property type="entry name" value="TonB-dependent receptor, plug domain"/>
    <property type="match status" value="1"/>
</dbReference>
<dbReference type="Pfam" id="PF07715">
    <property type="entry name" value="Plug"/>
    <property type="match status" value="1"/>
</dbReference>
<evidence type="ECO:0000256" key="14">
    <source>
        <dbReference type="RuleBase" id="RU003357"/>
    </source>
</evidence>
<keyword evidence="5" id="KW-0406">Ion transport</keyword>
<dbReference type="AlphaFoldDB" id="A0AA49FJD2"/>
<evidence type="ECO:0000256" key="6">
    <source>
        <dbReference type="ARBA" id="ARBA00022692"/>
    </source>
</evidence>
<keyword evidence="6 13" id="KW-0812">Transmembrane</keyword>
<evidence type="ECO:0000256" key="9">
    <source>
        <dbReference type="ARBA" id="ARBA00023077"/>
    </source>
</evidence>
<evidence type="ECO:0000256" key="7">
    <source>
        <dbReference type="ARBA" id="ARBA00022729"/>
    </source>
</evidence>
<evidence type="ECO:0000259" key="16">
    <source>
        <dbReference type="SMART" id="SM00965"/>
    </source>
</evidence>
<comment type="subcellular location">
    <subcellularLocation>
        <location evidence="1 13">Cell outer membrane</location>
        <topology evidence="1 13">Multi-pass membrane protein</topology>
    </subcellularLocation>
</comment>
<keyword evidence="4 13" id="KW-1134">Transmembrane beta strand</keyword>
<evidence type="ECO:0000256" key="2">
    <source>
        <dbReference type="ARBA" id="ARBA00009810"/>
    </source>
</evidence>
<dbReference type="InterPro" id="IPR000531">
    <property type="entry name" value="Beta-barrel_TonB"/>
</dbReference>
<dbReference type="Gene3D" id="3.55.50.30">
    <property type="match status" value="1"/>
</dbReference>
<dbReference type="NCBIfam" id="TIGR01783">
    <property type="entry name" value="TonB-siderophor"/>
    <property type="match status" value="1"/>
</dbReference>
<dbReference type="PANTHER" id="PTHR30069">
    <property type="entry name" value="TONB-DEPENDENT OUTER MEMBRANE RECEPTOR"/>
    <property type="match status" value="1"/>
</dbReference>
<reference evidence="17" key="1">
    <citation type="journal article" date="2023" name="Nat. Microbiol.">
        <title>Enrichment and characterization of a nitric oxide-reducing microbial community in a continuous bioreactor.</title>
        <authorList>
            <person name="Garrido-Amador P."/>
            <person name="Stortenbeker N."/>
            <person name="Wessels H.J.C.T."/>
            <person name="Speth D.R."/>
            <person name="Garcia-Heredia I."/>
            <person name="Kartal B."/>
        </authorList>
    </citation>
    <scope>NUCLEOTIDE SEQUENCE</scope>
    <source>
        <strain evidence="17">MAG1</strain>
    </source>
</reference>
<dbReference type="InterPro" id="IPR012910">
    <property type="entry name" value="Plug_dom"/>
</dbReference>
<keyword evidence="3 13" id="KW-0813">Transport</keyword>
<keyword evidence="9 14" id="KW-0798">TonB box</keyword>
<evidence type="ECO:0000256" key="8">
    <source>
        <dbReference type="ARBA" id="ARBA00023004"/>
    </source>
</evidence>
<evidence type="ECO:0000256" key="5">
    <source>
        <dbReference type="ARBA" id="ARBA00022496"/>
    </source>
</evidence>
<dbReference type="KEGG" id="npv:OHM77_08685"/>
<dbReference type="InterPro" id="IPR011662">
    <property type="entry name" value="Secretin/TonB_short_N"/>
</dbReference>
<dbReference type="GO" id="GO:0038023">
    <property type="term" value="F:signaling receptor activity"/>
    <property type="evidence" value="ECO:0007669"/>
    <property type="project" value="InterPro"/>
</dbReference>
<comment type="similarity">
    <text evidence="2 13 14">Belongs to the TonB-dependent receptor family.</text>
</comment>
<evidence type="ECO:0000256" key="1">
    <source>
        <dbReference type="ARBA" id="ARBA00004571"/>
    </source>
</evidence>
<gene>
    <name evidence="17" type="ORF">OHM77_08685</name>
</gene>
<evidence type="ECO:0000256" key="13">
    <source>
        <dbReference type="PROSITE-ProRule" id="PRU01360"/>
    </source>
</evidence>
<proteinExistence type="inferred from homology"/>
<dbReference type="PROSITE" id="PS52016">
    <property type="entry name" value="TONB_DEPENDENT_REC_3"/>
    <property type="match status" value="1"/>
</dbReference>
<dbReference type="SUPFAM" id="SSF56935">
    <property type="entry name" value="Porins"/>
    <property type="match status" value="1"/>
</dbReference>
<organism evidence="17">
    <name type="scientific">Candidatus Nitricoxidivorans perseverans</name>
    <dbReference type="NCBI Taxonomy" id="2975601"/>
    <lineage>
        <taxon>Bacteria</taxon>
        <taxon>Pseudomonadati</taxon>
        <taxon>Pseudomonadota</taxon>
        <taxon>Betaproteobacteria</taxon>
        <taxon>Nitrosomonadales</taxon>
        <taxon>Sterolibacteriaceae</taxon>
        <taxon>Candidatus Nitricoxidivorans</taxon>
    </lineage>
</organism>
<evidence type="ECO:0000256" key="11">
    <source>
        <dbReference type="ARBA" id="ARBA00023170"/>
    </source>
</evidence>
<keyword evidence="10 13" id="KW-0472">Membrane</keyword>
<evidence type="ECO:0000256" key="3">
    <source>
        <dbReference type="ARBA" id="ARBA00022448"/>
    </source>
</evidence>
<feature type="chain" id="PRO_5041435222" evidence="15">
    <location>
        <begin position="33"/>
        <end position="759"/>
    </location>
</feature>
<dbReference type="Pfam" id="PF07660">
    <property type="entry name" value="STN"/>
    <property type="match status" value="1"/>
</dbReference>
<dbReference type="InterPro" id="IPR036942">
    <property type="entry name" value="Beta-barrel_TonB_sf"/>
</dbReference>
<evidence type="ECO:0000313" key="17">
    <source>
        <dbReference type="EMBL" id="WIM04775.1"/>
    </source>
</evidence>
<keyword evidence="12 13" id="KW-0998">Cell outer membrane</keyword>
<dbReference type="Gene3D" id="2.40.170.20">
    <property type="entry name" value="TonB-dependent receptor, beta-barrel domain"/>
    <property type="match status" value="1"/>
</dbReference>
<dbReference type="GO" id="GO:0009279">
    <property type="term" value="C:cell outer membrane"/>
    <property type="evidence" value="ECO:0007669"/>
    <property type="project" value="UniProtKB-SubCell"/>
</dbReference>
<evidence type="ECO:0000256" key="12">
    <source>
        <dbReference type="ARBA" id="ARBA00023237"/>
    </source>
</evidence>
<dbReference type="GO" id="GO:0015344">
    <property type="term" value="F:siderophore uptake transmembrane transporter activity"/>
    <property type="evidence" value="ECO:0007669"/>
    <property type="project" value="TreeGrafter"/>
</dbReference>
<dbReference type="InterPro" id="IPR037066">
    <property type="entry name" value="Plug_dom_sf"/>
</dbReference>
<evidence type="ECO:0000256" key="10">
    <source>
        <dbReference type="ARBA" id="ARBA00023136"/>
    </source>
</evidence>
<sequence>MFRSKPFAPFNRPRKLVATALILAFHAGAVLAGPTAKIDIPAQPLSSALRAFASQAGIQLIFTPETVGAAKSVAVKGEMSVEAALRQLLSGSGLEFRQDGERNYVVVRPARTEYGMPEMVVTATRTERRVDDVPASVSVITAKDIATQRPQHIADLLRNVEGVDVAVGGSPADIPTITIRGISTSFAGATSQVLIDGMPIESPVTGIHRSMHALDLNDLERVEVVRGPASALYGPSAVGGVVNFLPKRWKGAPGAEVSIGTGSHDATLVSAAVGGAWDAVDFRLSASDYRTDGYVAQPEPDIWGTKDLAPRDGKNRKISLSAGLRPADNQEITLAVRKGDTESAWLGGHPNYRFDDNAESYDLGYRYETGDWGVFKARYRKMRQKTRILYDADFWGWPADLSLAEIDHRTDTSDVIDLQADLRLSKDNVLTLGFNNSLGEYSSTADYDPVIVGFPREQSVSKSRLTGVFIQDEHRVSEALTVLVGGRWDHYKLFGDSIDGVPTGKDSKDSVFNPRLGARYRLNDATSLYATAGTAYVPALNSLKFRTGGAWLDSPNLKPETSASYEVGANHRIGAWSMRAALFHTEYEDKISVIWVGPKRQYQNIGKVSVDGLELAIEGTAGDWRPYANYAYTDSIIKENSSDPLTVGKQLQRVAPHKLNLGVTYAPLDRFYARVSGRYVGDYYFNDRNTDEARNPGHFVADAKFGWRLPTGGIAREAELSLAINNLFDKRYREQWLESVKALEYMDGRNVWLGLNARF</sequence>
<dbReference type="GO" id="GO:0044718">
    <property type="term" value="P:siderophore transmembrane transport"/>
    <property type="evidence" value="ECO:0007669"/>
    <property type="project" value="TreeGrafter"/>
</dbReference>
<keyword evidence="5" id="KW-0410">Iron transport</keyword>
<dbReference type="PANTHER" id="PTHR30069:SF29">
    <property type="entry name" value="HEMOGLOBIN AND HEMOGLOBIN-HAPTOGLOBIN-BINDING PROTEIN 1-RELATED"/>
    <property type="match status" value="1"/>
</dbReference>
<dbReference type="SMART" id="SM00965">
    <property type="entry name" value="STN"/>
    <property type="match status" value="1"/>
</dbReference>
<feature type="signal peptide" evidence="15">
    <location>
        <begin position="1"/>
        <end position="32"/>
    </location>
</feature>
<protein>
    <submittedName>
        <fullName evidence="17">TonB-dependent receptor</fullName>
    </submittedName>
</protein>
<dbReference type="InterPro" id="IPR010105">
    <property type="entry name" value="TonB_sidphr_rcpt"/>
</dbReference>
<accession>A0AA49FJD2</accession>
<keyword evidence="7 15" id="KW-0732">Signal</keyword>
<keyword evidence="8" id="KW-0408">Iron</keyword>